<proteinExistence type="predicted"/>
<protein>
    <submittedName>
        <fullName evidence="3">Uncharacterized protein</fullName>
    </submittedName>
</protein>
<dbReference type="EMBL" id="BAABDO010000034">
    <property type="protein sequence ID" value="GAA4140638.1"/>
    <property type="molecule type" value="Genomic_DNA"/>
</dbReference>
<feature type="compositionally biased region" description="Polar residues" evidence="1">
    <location>
        <begin position="52"/>
        <end position="73"/>
    </location>
</feature>
<reference evidence="4" key="1">
    <citation type="journal article" date="2019" name="Int. J. Syst. Evol. Microbiol.">
        <title>The Global Catalogue of Microorganisms (GCM) 10K type strain sequencing project: providing services to taxonomists for standard genome sequencing and annotation.</title>
        <authorList>
            <consortium name="The Broad Institute Genomics Platform"/>
            <consortium name="The Broad Institute Genome Sequencing Center for Infectious Disease"/>
            <person name="Wu L."/>
            <person name="Ma J."/>
        </authorList>
    </citation>
    <scope>NUCLEOTIDE SEQUENCE [LARGE SCALE GENOMIC DNA]</scope>
    <source>
        <strain evidence="4">JCM 17316</strain>
    </source>
</reference>
<feature type="region of interest" description="Disordered" evidence="1">
    <location>
        <begin position="140"/>
        <end position="181"/>
    </location>
</feature>
<evidence type="ECO:0000256" key="1">
    <source>
        <dbReference type="SAM" id="MobiDB-lite"/>
    </source>
</evidence>
<name>A0ABP7YSP7_9ACTN</name>
<keyword evidence="4" id="KW-1185">Reference proteome</keyword>
<feature type="compositionally biased region" description="Basic and acidic residues" evidence="1">
    <location>
        <begin position="42"/>
        <end position="51"/>
    </location>
</feature>
<feature type="region of interest" description="Disordered" evidence="1">
    <location>
        <begin position="195"/>
        <end position="271"/>
    </location>
</feature>
<accession>A0ABP7YSP7</accession>
<comment type="caution">
    <text evidence="3">The sequence shown here is derived from an EMBL/GenBank/DDBJ whole genome shotgun (WGS) entry which is preliminary data.</text>
</comment>
<feature type="compositionally biased region" description="Gly residues" evidence="1">
    <location>
        <begin position="218"/>
        <end position="228"/>
    </location>
</feature>
<feature type="signal peptide" evidence="2">
    <location>
        <begin position="1"/>
        <end position="31"/>
    </location>
</feature>
<feature type="region of interest" description="Disordered" evidence="1">
    <location>
        <begin position="42"/>
        <end position="81"/>
    </location>
</feature>
<evidence type="ECO:0000313" key="3">
    <source>
        <dbReference type="EMBL" id="GAA4140638.1"/>
    </source>
</evidence>
<dbReference type="Proteomes" id="UP001500266">
    <property type="component" value="Unassembled WGS sequence"/>
</dbReference>
<evidence type="ECO:0000313" key="4">
    <source>
        <dbReference type="Proteomes" id="UP001500266"/>
    </source>
</evidence>
<dbReference type="RefSeq" id="WP_345021357.1">
    <property type="nucleotide sequence ID" value="NZ_BAABDO010000034.1"/>
</dbReference>
<evidence type="ECO:0000256" key="2">
    <source>
        <dbReference type="SAM" id="SignalP"/>
    </source>
</evidence>
<sequence>MRNWNKNLSRAAVVAAGAVLFGSGGFVGVAAADAAEPRTRLDGLVERETSGDVRTSTSKRTSIDVDQSQSQPGGVSFRWDDEDDDDDGDDGFFGLWGGSSGPISAFGGALAAVNITKSFSFGGGGYCSRCESDAYDSYAHKAKPKKKKVKKYKAKPRKVKSYKAKAKPRKRSHKVRSHRAKAHWSRPVKLYSYGGTSFNRPLPSTERQALARPRPAKSGGGRLGGFVGGLLKPAAKLRGTAKRTDQGQQQDVAVRSLSDENFNPYAAKGLQ</sequence>
<gene>
    <name evidence="3" type="ORF">GCM10022416_28030</name>
</gene>
<organism evidence="3 4">
    <name type="scientific">Actinomadura keratinilytica</name>
    <dbReference type="NCBI Taxonomy" id="547461"/>
    <lineage>
        <taxon>Bacteria</taxon>
        <taxon>Bacillati</taxon>
        <taxon>Actinomycetota</taxon>
        <taxon>Actinomycetes</taxon>
        <taxon>Streptosporangiales</taxon>
        <taxon>Thermomonosporaceae</taxon>
        <taxon>Actinomadura</taxon>
    </lineage>
</organism>
<feature type="chain" id="PRO_5047476898" evidence="2">
    <location>
        <begin position="32"/>
        <end position="271"/>
    </location>
</feature>
<keyword evidence="2" id="KW-0732">Signal</keyword>